<evidence type="ECO:0000256" key="2">
    <source>
        <dbReference type="ARBA" id="ARBA00023125"/>
    </source>
</evidence>
<dbReference type="PROSITE" id="PS00041">
    <property type="entry name" value="HTH_ARAC_FAMILY_1"/>
    <property type="match status" value="1"/>
</dbReference>
<dbReference type="GO" id="GO:0003700">
    <property type="term" value="F:DNA-binding transcription factor activity"/>
    <property type="evidence" value="ECO:0007669"/>
    <property type="project" value="InterPro"/>
</dbReference>
<evidence type="ECO:0000256" key="1">
    <source>
        <dbReference type="ARBA" id="ARBA00023015"/>
    </source>
</evidence>
<name>A0A7G9QT28_9GAMM</name>
<evidence type="ECO:0000313" key="5">
    <source>
        <dbReference type="EMBL" id="QNN46503.1"/>
    </source>
</evidence>
<dbReference type="SUPFAM" id="SSF46689">
    <property type="entry name" value="Homeodomain-like"/>
    <property type="match status" value="1"/>
</dbReference>
<dbReference type="SMART" id="SM00342">
    <property type="entry name" value="HTH_ARAC"/>
    <property type="match status" value="1"/>
</dbReference>
<keyword evidence="2" id="KW-0238">DNA-binding</keyword>
<gene>
    <name evidence="5" type="ORF">H9L17_15295</name>
</gene>
<evidence type="ECO:0000259" key="4">
    <source>
        <dbReference type="PROSITE" id="PS01124"/>
    </source>
</evidence>
<accession>A0A7G9QT28</accession>
<dbReference type="RefSeq" id="WP_187570268.1">
    <property type="nucleotide sequence ID" value="NZ_CP060711.1"/>
</dbReference>
<dbReference type="InterPro" id="IPR050204">
    <property type="entry name" value="AraC_XylS_family_regulators"/>
</dbReference>
<dbReference type="AlphaFoldDB" id="A0A7G9QT28"/>
<dbReference type="Pfam" id="PF12833">
    <property type="entry name" value="HTH_18"/>
    <property type="match status" value="1"/>
</dbReference>
<dbReference type="InterPro" id="IPR018062">
    <property type="entry name" value="HTH_AraC-typ_CS"/>
</dbReference>
<proteinExistence type="predicted"/>
<dbReference type="PRINTS" id="PR00032">
    <property type="entry name" value="HTHARAC"/>
</dbReference>
<dbReference type="InterPro" id="IPR018060">
    <property type="entry name" value="HTH_AraC"/>
</dbReference>
<dbReference type="InterPro" id="IPR020449">
    <property type="entry name" value="Tscrpt_reg_AraC-type_HTH"/>
</dbReference>
<dbReference type="KEGG" id="tbv:H9L17_15295"/>
<dbReference type="EMBL" id="CP060711">
    <property type="protein sequence ID" value="QNN46503.1"/>
    <property type="molecule type" value="Genomic_DNA"/>
</dbReference>
<keyword evidence="3" id="KW-0804">Transcription</keyword>
<protein>
    <submittedName>
        <fullName evidence="5">Helix-turn-helix domain-containing protein</fullName>
    </submittedName>
</protein>
<keyword evidence="6" id="KW-1185">Reference proteome</keyword>
<organism evidence="5 6">
    <name type="scientific">Thermomonas brevis</name>
    <dbReference type="NCBI Taxonomy" id="215691"/>
    <lineage>
        <taxon>Bacteria</taxon>
        <taxon>Pseudomonadati</taxon>
        <taxon>Pseudomonadota</taxon>
        <taxon>Gammaproteobacteria</taxon>
        <taxon>Lysobacterales</taxon>
        <taxon>Lysobacteraceae</taxon>
        <taxon>Thermomonas</taxon>
    </lineage>
</organism>
<sequence length="323" mass="35573">MDIEANDAAPRFMAFDTDGAPAHERFEQWRSLFPQVVDISPVERSRPYRANAIVYLAEDGTGMARIRTAPTLTHFAEGSSDHFMLGLIADGHSQVRQGRGGEETADAATGFNLMDCSRQMRTLSRSGQDSVHLFLPRARVMQLLGPDPTGARGALRHLPDTPMGQILKANLSALTRYGTALDARASAQAMEATITLALAYLAQFGAAEETPDLDALLFDAACRYIEAQLDDPRLTAESVARALRCSRTRLYRVFAERDLSVAGYARDLRLARSRTLLLDARWSIGEIALHCGYGDLPAFSKAFKRRFGMAPGEWRQLHGATTR</sequence>
<dbReference type="PANTHER" id="PTHR46796">
    <property type="entry name" value="HTH-TYPE TRANSCRIPTIONAL ACTIVATOR RHAS-RELATED"/>
    <property type="match status" value="1"/>
</dbReference>
<dbReference type="Gene3D" id="1.10.10.60">
    <property type="entry name" value="Homeodomain-like"/>
    <property type="match status" value="1"/>
</dbReference>
<dbReference type="GO" id="GO:0043565">
    <property type="term" value="F:sequence-specific DNA binding"/>
    <property type="evidence" value="ECO:0007669"/>
    <property type="project" value="InterPro"/>
</dbReference>
<keyword evidence="1" id="KW-0805">Transcription regulation</keyword>
<dbReference type="Proteomes" id="UP000515977">
    <property type="component" value="Chromosome"/>
</dbReference>
<dbReference type="InterPro" id="IPR009057">
    <property type="entry name" value="Homeodomain-like_sf"/>
</dbReference>
<feature type="domain" description="HTH araC/xylS-type" evidence="4">
    <location>
        <begin position="219"/>
        <end position="317"/>
    </location>
</feature>
<dbReference type="PROSITE" id="PS01124">
    <property type="entry name" value="HTH_ARAC_FAMILY_2"/>
    <property type="match status" value="1"/>
</dbReference>
<evidence type="ECO:0000313" key="6">
    <source>
        <dbReference type="Proteomes" id="UP000515977"/>
    </source>
</evidence>
<dbReference type="PANTHER" id="PTHR46796:SF6">
    <property type="entry name" value="ARAC SUBFAMILY"/>
    <property type="match status" value="1"/>
</dbReference>
<reference evidence="5 6" key="1">
    <citation type="submission" date="2020-08" db="EMBL/GenBank/DDBJ databases">
        <title>Genome sequence of Thermomonas brevis KACC 16975T.</title>
        <authorList>
            <person name="Hyun D.-W."/>
            <person name="Bae J.-W."/>
        </authorList>
    </citation>
    <scope>NUCLEOTIDE SEQUENCE [LARGE SCALE GENOMIC DNA]</scope>
    <source>
        <strain evidence="5 6">KACC 16975</strain>
    </source>
</reference>
<evidence type="ECO:0000256" key="3">
    <source>
        <dbReference type="ARBA" id="ARBA00023163"/>
    </source>
</evidence>